<evidence type="ECO:0000313" key="2">
    <source>
        <dbReference type="Proteomes" id="UP001150581"/>
    </source>
</evidence>
<name>A0ACC1IX30_9FUNG</name>
<protein>
    <submittedName>
        <fullName evidence="1">Uncharacterized protein</fullName>
    </submittedName>
</protein>
<dbReference type="Proteomes" id="UP001150581">
    <property type="component" value="Unassembled WGS sequence"/>
</dbReference>
<comment type="caution">
    <text evidence="1">The sequence shown here is derived from an EMBL/GenBank/DDBJ whole genome shotgun (WGS) entry which is preliminary data.</text>
</comment>
<organism evidence="1 2">
    <name type="scientific">Kickxella alabastrina</name>
    <dbReference type="NCBI Taxonomy" id="61397"/>
    <lineage>
        <taxon>Eukaryota</taxon>
        <taxon>Fungi</taxon>
        <taxon>Fungi incertae sedis</taxon>
        <taxon>Zoopagomycota</taxon>
        <taxon>Kickxellomycotina</taxon>
        <taxon>Kickxellomycetes</taxon>
        <taxon>Kickxellales</taxon>
        <taxon>Kickxellaceae</taxon>
        <taxon>Kickxella</taxon>
    </lineage>
</organism>
<gene>
    <name evidence="1" type="ORF">LPJ66_000177</name>
</gene>
<proteinExistence type="predicted"/>
<keyword evidence="2" id="KW-1185">Reference proteome</keyword>
<accession>A0ACC1IX30</accession>
<sequence length="584" mass="62040">MKLPFFRSKNSASPAKGKKNEPASPGSPQRIVSNSDVSTAAHSTHQHGAHYTSANPATSAVQAIAGQMAEMESFLATIDGFQDEAQRLFPENMALGQILNELREECRRRVDYMTRVSAPPAWMGQAQHERRSSSSSTTIAAAALGTPPTSSRSNRRAMTATALPTDRTNATARFLDGDVSPLSNITVTSNGNTASSASSSSNGKQGNNNAVYSNKGNSASNTYFSRHHAASAAVAGSGANSNSVAATRKSAQAVNRGSQSTPPSPLSSPTYLQPSFQSPAAAAAVVVGTRRDGRAAEQRRKNPPQSMFVSSSSAVDITASARTINGGSNRQGRVSSFHTGSQGKFPRATMLVPSTGSPRIYKQRTSSTDLFTLPQLMTDVSPGADTSTLHNRRSANTMRAFKQHPMQQQQSQPMPQHQQHHQQQQLSQRTQVQPLSAPAAFHHAAKAAAAATNDYVLTIKLAGHKTEATVSSALQTSLVSLPLANILGVIVNPVPANSRVWANGGRSWPVIGEIIGMPFVCGNMTFTHSFKVVQGSAGAKDMPRDIMLGNDFCIGNKGRIKDNHLHLEQLCMPITVPVRQITAS</sequence>
<dbReference type="EMBL" id="JANBPG010000003">
    <property type="protein sequence ID" value="KAJ1902290.1"/>
    <property type="molecule type" value="Genomic_DNA"/>
</dbReference>
<reference evidence="1" key="1">
    <citation type="submission" date="2022-07" db="EMBL/GenBank/DDBJ databases">
        <title>Phylogenomic reconstructions and comparative analyses of Kickxellomycotina fungi.</title>
        <authorList>
            <person name="Reynolds N.K."/>
            <person name="Stajich J.E."/>
            <person name="Barry K."/>
            <person name="Grigoriev I.V."/>
            <person name="Crous P."/>
            <person name="Smith M.E."/>
        </authorList>
    </citation>
    <scope>NUCLEOTIDE SEQUENCE</scope>
    <source>
        <strain evidence="1">Benny 63K</strain>
    </source>
</reference>
<evidence type="ECO:0000313" key="1">
    <source>
        <dbReference type="EMBL" id="KAJ1902290.1"/>
    </source>
</evidence>